<dbReference type="InterPro" id="IPR019240">
    <property type="entry name" value="DUF2196"/>
</dbReference>
<dbReference type="EMBL" id="JAULSR010000010">
    <property type="protein sequence ID" value="KAK0610725.1"/>
    <property type="molecule type" value="Genomic_DNA"/>
</dbReference>
<dbReference type="Proteomes" id="UP001174934">
    <property type="component" value="Unassembled WGS sequence"/>
</dbReference>
<evidence type="ECO:0000313" key="3">
    <source>
        <dbReference type="Proteomes" id="UP001174934"/>
    </source>
</evidence>
<dbReference type="PANTHER" id="PTHR40069:SF1">
    <property type="entry name" value="YWBE PROTEIN"/>
    <property type="match status" value="1"/>
</dbReference>
<accession>A0AA39U4E6</accession>
<name>A0AA39U4E6_9PEZI</name>
<organism evidence="2 3">
    <name type="scientific">Bombardia bombarda</name>
    <dbReference type="NCBI Taxonomy" id="252184"/>
    <lineage>
        <taxon>Eukaryota</taxon>
        <taxon>Fungi</taxon>
        <taxon>Dikarya</taxon>
        <taxon>Ascomycota</taxon>
        <taxon>Pezizomycotina</taxon>
        <taxon>Sordariomycetes</taxon>
        <taxon>Sordariomycetidae</taxon>
        <taxon>Sordariales</taxon>
        <taxon>Lasiosphaeriaceae</taxon>
        <taxon>Bombardia</taxon>
    </lineage>
</organism>
<gene>
    <name evidence="2" type="ORF">B0T17DRAFT_512200</name>
</gene>
<dbReference type="Pfam" id="PF09962">
    <property type="entry name" value="DUF2196"/>
    <property type="match status" value="1"/>
</dbReference>
<evidence type="ECO:0000313" key="2">
    <source>
        <dbReference type="EMBL" id="KAK0610725.1"/>
    </source>
</evidence>
<dbReference type="AlphaFoldDB" id="A0AA39U4E6"/>
<keyword evidence="3" id="KW-1185">Reference proteome</keyword>
<dbReference type="PANTHER" id="PTHR40069">
    <property type="entry name" value="YWBE PROTEIN"/>
    <property type="match status" value="1"/>
</dbReference>
<comment type="caution">
    <text evidence="2">The sequence shown here is derived from an EMBL/GenBank/DDBJ whole genome shotgun (WGS) entry which is preliminary data.</text>
</comment>
<dbReference type="NCBIfam" id="TIGR03833">
    <property type="entry name" value="YwbE family protein"/>
    <property type="match status" value="1"/>
</dbReference>
<feature type="region of interest" description="Disordered" evidence="1">
    <location>
        <begin position="77"/>
        <end position="163"/>
    </location>
</feature>
<evidence type="ECO:0000256" key="1">
    <source>
        <dbReference type="SAM" id="MobiDB-lite"/>
    </source>
</evidence>
<reference evidence="2" key="1">
    <citation type="submission" date="2023-06" db="EMBL/GenBank/DDBJ databases">
        <title>Genome-scale phylogeny and comparative genomics of the fungal order Sordariales.</title>
        <authorList>
            <consortium name="Lawrence Berkeley National Laboratory"/>
            <person name="Hensen N."/>
            <person name="Bonometti L."/>
            <person name="Westerberg I."/>
            <person name="Brannstrom I.O."/>
            <person name="Guillou S."/>
            <person name="Cros-Aarteil S."/>
            <person name="Calhoun S."/>
            <person name="Haridas S."/>
            <person name="Kuo A."/>
            <person name="Mondo S."/>
            <person name="Pangilinan J."/>
            <person name="Riley R."/>
            <person name="LaButti K."/>
            <person name="Andreopoulos B."/>
            <person name="Lipzen A."/>
            <person name="Chen C."/>
            <person name="Yanf M."/>
            <person name="Daum C."/>
            <person name="Ng V."/>
            <person name="Clum A."/>
            <person name="Steindorff A."/>
            <person name="Ohm R."/>
            <person name="Martin F."/>
            <person name="Silar P."/>
            <person name="Natvig D."/>
            <person name="Lalanne C."/>
            <person name="Gautier V."/>
            <person name="Ament-velasquez S.L."/>
            <person name="Kruys A."/>
            <person name="Hutchinson M.I."/>
            <person name="Powell A.J."/>
            <person name="Barry K."/>
            <person name="Miller A.N."/>
            <person name="Grigoriev I.V."/>
            <person name="Debuchy R."/>
            <person name="Gladieux P."/>
            <person name="Thoren M.H."/>
            <person name="Johannesson H."/>
        </authorList>
    </citation>
    <scope>NUCLEOTIDE SEQUENCE</scope>
    <source>
        <strain evidence="2">SMH3391-2</strain>
    </source>
</reference>
<sequence length="181" mass="18934">MGRVPTISQVIPGAHVDIVLKADQRTGRTVSGAVGDVLTRGNHPRGIKVRLQDGRVGRVQAMSSAGSTVAVTETARPGDGFFFDLGPRAPRPDDPDLPPPPQVGLDAYLKPPRPQKNAGKRKAARGESHATAFSSTTAPADNHQEATPPEASPDTATCPICSDFHGDATAVSHHVATHFGE</sequence>
<protein>
    <submittedName>
        <fullName evidence="2">Uncharacterized protein</fullName>
    </submittedName>
</protein>
<proteinExistence type="predicted"/>